<organism evidence="2 3">
    <name type="scientific">Karstenula rhodostoma CBS 690.94</name>
    <dbReference type="NCBI Taxonomy" id="1392251"/>
    <lineage>
        <taxon>Eukaryota</taxon>
        <taxon>Fungi</taxon>
        <taxon>Dikarya</taxon>
        <taxon>Ascomycota</taxon>
        <taxon>Pezizomycotina</taxon>
        <taxon>Dothideomycetes</taxon>
        <taxon>Pleosporomycetidae</taxon>
        <taxon>Pleosporales</taxon>
        <taxon>Massarineae</taxon>
        <taxon>Didymosphaeriaceae</taxon>
        <taxon>Karstenula</taxon>
    </lineage>
</organism>
<evidence type="ECO:0000313" key="2">
    <source>
        <dbReference type="EMBL" id="KAF2445053.1"/>
    </source>
</evidence>
<keyword evidence="3" id="KW-1185">Reference proteome</keyword>
<protein>
    <submittedName>
        <fullName evidence="2">Uncharacterized protein</fullName>
    </submittedName>
</protein>
<gene>
    <name evidence="2" type="ORF">P171DRAFT_431817</name>
</gene>
<evidence type="ECO:0000313" key="3">
    <source>
        <dbReference type="Proteomes" id="UP000799764"/>
    </source>
</evidence>
<accession>A0A9P4PKW9</accession>
<dbReference type="EMBL" id="MU001500">
    <property type="protein sequence ID" value="KAF2445053.1"/>
    <property type="molecule type" value="Genomic_DNA"/>
</dbReference>
<comment type="caution">
    <text evidence="2">The sequence shown here is derived from an EMBL/GenBank/DDBJ whole genome shotgun (WGS) entry which is preliminary data.</text>
</comment>
<feature type="region of interest" description="Disordered" evidence="1">
    <location>
        <begin position="81"/>
        <end position="106"/>
    </location>
</feature>
<dbReference type="AlphaFoldDB" id="A0A9P4PKW9"/>
<reference evidence="2" key="1">
    <citation type="journal article" date="2020" name="Stud. Mycol.">
        <title>101 Dothideomycetes genomes: a test case for predicting lifestyles and emergence of pathogens.</title>
        <authorList>
            <person name="Haridas S."/>
            <person name="Albert R."/>
            <person name="Binder M."/>
            <person name="Bloem J."/>
            <person name="Labutti K."/>
            <person name="Salamov A."/>
            <person name="Andreopoulos B."/>
            <person name="Baker S."/>
            <person name="Barry K."/>
            <person name="Bills G."/>
            <person name="Bluhm B."/>
            <person name="Cannon C."/>
            <person name="Castanera R."/>
            <person name="Culley D."/>
            <person name="Daum C."/>
            <person name="Ezra D."/>
            <person name="Gonzalez J."/>
            <person name="Henrissat B."/>
            <person name="Kuo A."/>
            <person name="Liang C."/>
            <person name="Lipzen A."/>
            <person name="Lutzoni F."/>
            <person name="Magnuson J."/>
            <person name="Mondo S."/>
            <person name="Nolan M."/>
            <person name="Ohm R."/>
            <person name="Pangilinan J."/>
            <person name="Park H.-J."/>
            <person name="Ramirez L."/>
            <person name="Alfaro M."/>
            <person name="Sun H."/>
            <person name="Tritt A."/>
            <person name="Yoshinaga Y."/>
            <person name="Zwiers L.-H."/>
            <person name="Turgeon B."/>
            <person name="Goodwin S."/>
            <person name="Spatafora J."/>
            <person name="Crous P."/>
            <person name="Grigoriev I."/>
        </authorList>
    </citation>
    <scope>NUCLEOTIDE SEQUENCE</scope>
    <source>
        <strain evidence="2">CBS 690.94</strain>
    </source>
</reference>
<name>A0A9P4PKW9_9PLEO</name>
<proteinExistence type="predicted"/>
<sequence>MKRSKNSTQADLIPITVFRFVNIYRYDDQTELSLAYGLALLGTLLCAIEGWHATWANKGSYRNTFSTFIRSIDNDELRPLLGSEDDGRDPLPEQLGRVELTMHRSR</sequence>
<dbReference type="Proteomes" id="UP000799764">
    <property type="component" value="Unassembled WGS sequence"/>
</dbReference>
<evidence type="ECO:0000256" key="1">
    <source>
        <dbReference type="SAM" id="MobiDB-lite"/>
    </source>
</evidence>
<dbReference type="OrthoDB" id="5322539at2759"/>